<evidence type="ECO:0000313" key="2">
    <source>
        <dbReference type="Proteomes" id="UP000199496"/>
    </source>
</evidence>
<proteinExistence type="predicted"/>
<name>A0A1H9E9S8_9GAMM</name>
<keyword evidence="2" id="KW-1185">Reference proteome</keyword>
<sequence>MMLHLAVAQIERTMGDGNDSVNTLTRSFTAMVGKSQSIHVAADNLPESREKDTILSNCQEIEASMAEAIMAFQFYDQLTQRLTHIGNSLDDLARLVADPQRLYNPYEWHGLQRAIRSKYTNEADRRMFDAILGGASIQEALALPSSTAEDGDRIELF</sequence>
<dbReference type="STRING" id="867345.SAMN05421693_12052"/>
<dbReference type="AlphaFoldDB" id="A0A1H9E9S8"/>
<evidence type="ECO:0000313" key="1">
    <source>
        <dbReference type="EMBL" id="SEQ21678.1"/>
    </source>
</evidence>
<gene>
    <name evidence="1" type="ORF">SAMN05421693_12052</name>
</gene>
<accession>A0A1H9E9S8</accession>
<reference evidence="1 2" key="1">
    <citation type="submission" date="2016-10" db="EMBL/GenBank/DDBJ databases">
        <authorList>
            <person name="de Groot N.N."/>
        </authorList>
    </citation>
    <scope>NUCLEOTIDE SEQUENCE [LARGE SCALE GENOMIC DNA]</scope>
    <source>
        <strain evidence="1 2">B7-7</strain>
    </source>
</reference>
<organism evidence="1 2">
    <name type="scientific">Ectothiorhodospira magna</name>
    <dbReference type="NCBI Taxonomy" id="867345"/>
    <lineage>
        <taxon>Bacteria</taxon>
        <taxon>Pseudomonadati</taxon>
        <taxon>Pseudomonadota</taxon>
        <taxon>Gammaproteobacteria</taxon>
        <taxon>Chromatiales</taxon>
        <taxon>Ectothiorhodospiraceae</taxon>
        <taxon>Ectothiorhodospira</taxon>
    </lineage>
</organism>
<protein>
    <submittedName>
        <fullName evidence="1">Uncharacterized protein</fullName>
    </submittedName>
</protein>
<dbReference type="Proteomes" id="UP000199496">
    <property type="component" value="Unassembled WGS sequence"/>
</dbReference>
<dbReference type="EMBL" id="FOFO01000020">
    <property type="protein sequence ID" value="SEQ21678.1"/>
    <property type="molecule type" value="Genomic_DNA"/>
</dbReference>